<accession>A0A6V8LSJ7</accession>
<evidence type="ECO:0000313" key="3">
    <source>
        <dbReference type="EMBL" id="GFK95452.1"/>
    </source>
</evidence>
<name>A0A6V8LSJ7_9BACT</name>
<evidence type="ECO:0000259" key="2">
    <source>
        <dbReference type="Pfam" id="PF09374"/>
    </source>
</evidence>
<evidence type="ECO:0008006" key="5">
    <source>
        <dbReference type="Google" id="ProtNLM"/>
    </source>
</evidence>
<dbReference type="SUPFAM" id="SSF53955">
    <property type="entry name" value="Lysozyme-like"/>
    <property type="match status" value="1"/>
</dbReference>
<dbReference type="AlphaFoldDB" id="A0A6V8LSJ7"/>
<dbReference type="InterPro" id="IPR023346">
    <property type="entry name" value="Lysozyme-like_dom_sf"/>
</dbReference>
<proteinExistence type="predicted"/>
<dbReference type="Pfam" id="PF09374">
    <property type="entry name" value="PG_binding_3"/>
    <property type="match status" value="1"/>
</dbReference>
<protein>
    <recommendedName>
        <fullName evidence="5">Secretion activating protein</fullName>
    </recommendedName>
</protein>
<dbReference type="InterPro" id="IPR018247">
    <property type="entry name" value="EF_Hand_1_Ca_BS"/>
</dbReference>
<reference evidence="3 4" key="2">
    <citation type="submission" date="2020-05" db="EMBL/GenBank/DDBJ databases">
        <title>Draft genome sequence of Desulfovibrio sp. strainFSS-1.</title>
        <authorList>
            <person name="Shimoshige H."/>
            <person name="Kobayashi H."/>
            <person name="Maekawa T."/>
        </authorList>
    </citation>
    <scope>NUCLEOTIDE SEQUENCE [LARGE SCALE GENOMIC DNA]</scope>
    <source>
        <strain evidence="3 4">SIID29052-01</strain>
    </source>
</reference>
<reference evidence="3 4" key="1">
    <citation type="submission" date="2020-04" db="EMBL/GenBank/DDBJ databases">
        <authorList>
            <consortium name="Desulfovibrio sp. FSS-1 genome sequencing consortium"/>
            <person name="Shimoshige H."/>
            <person name="Kobayashi H."/>
            <person name="Maekawa T."/>
        </authorList>
    </citation>
    <scope>NUCLEOTIDE SEQUENCE [LARGE SCALE GENOMIC DNA]</scope>
    <source>
        <strain evidence="3 4">SIID29052-01</strain>
    </source>
</reference>
<dbReference type="Proteomes" id="UP000494245">
    <property type="component" value="Unassembled WGS sequence"/>
</dbReference>
<dbReference type="PROSITE" id="PS00018">
    <property type="entry name" value="EF_HAND_1"/>
    <property type="match status" value="1"/>
</dbReference>
<dbReference type="RefSeq" id="WP_173086467.1">
    <property type="nucleotide sequence ID" value="NZ_BLTE01000017.1"/>
</dbReference>
<dbReference type="Gene3D" id="1.20.141.10">
    <property type="entry name" value="Chitosanase, subunit A, domain 1"/>
    <property type="match status" value="1"/>
</dbReference>
<comment type="caution">
    <text evidence="3">The sequence shown here is derived from an EMBL/GenBank/DDBJ whole genome shotgun (WGS) entry which is preliminary data.</text>
</comment>
<gene>
    <name evidence="3" type="ORF">NNJEOMEG_03315</name>
</gene>
<organism evidence="3 4">
    <name type="scientific">Fundidesulfovibrio magnetotacticus</name>
    <dbReference type="NCBI Taxonomy" id="2730080"/>
    <lineage>
        <taxon>Bacteria</taxon>
        <taxon>Pseudomonadati</taxon>
        <taxon>Thermodesulfobacteriota</taxon>
        <taxon>Desulfovibrionia</taxon>
        <taxon>Desulfovibrionales</taxon>
        <taxon>Desulfovibrionaceae</taxon>
        <taxon>Fundidesulfovibrio</taxon>
    </lineage>
</organism>
<feature type="domain" description="TtsA-like Glycoside hydrolase family 108" evidence="1">
    <location>
        <begin position="11"/>
        <end position="104"/>
    </location>
</feature>
<dbReference type="EMBL" id="BLTE01000017">
    <property type="protein sequence ID" value="GFK95452.1"/>
    <property type="molecule type" value="Genomic_DNA"/>
</dbReference>
<dbReference type="InterPro" id="IPR008565">
    <property type="entry name" value="TtsA-like_GH18_dom"/>
</dbReference>
<dbReference type="InterPro" id="IPR018537">
    <property type="entry name" value="Peptidoglycan-bd_3"/>
</dbReference>
<evidence type="ECO:0000313" key="4">
    <source>
        <dbReference type="Proteomes" id="UP000494245"/>
    </source>
</evidence>
<feature type="domain" description="Peptidoglycan binding" evidence="2">
    <location>
        <begin position="108"/>
        <end position="186"/>
    </location>
</feature>
<sequence>MILPDFFLRLMEFVLHWEGLAYTGGRNDKGGATKFGVSLRFLKGLPVLEGDLDGDGAVTWKDVFSMTREQALDLFWRHFGQPLYVGAWPSPLAAVLLDTGVNCGRGSAVRWAQAACNGMGEAPAPLLVDGVLGQKTRAALCAACRLPGGPDALARAVIAARKAHYDRLNATGDPDYTVNHKGWMRRVASLEAFVAGRPWRMEDKPWERTQAA</sequence>
<keyword evidence="4" id="KW-1185">Reference proteome</keyword>
<evidence type="ECO:0000259" key="1">
    <source>
        <dbReference type="Pfam" id="PF05838"/>
    </source>
</evidence>
<dbReference type="Pfam" id="PF05838">
    <property type="entry name" value="Glyco_hydro_108"/>
    <property type="match status" value="1"/>
</dbReference>